<proteinExistence type="predicted"/>
<dbReference type="PANTHER" id="PTHR36151:SF3">
    <property type="entry name" value="ER-BOUND OXYGENASE MPAB_MPAB'_RUBBER OXYGENASE CATALYTIC DOMAIN-CONTAINING PROTEIN"/>
    <property type="match status" value="1"/>
</dbReference>
<keyword evidence="3" id="KW-1185">Reference proteome</keyword>
<evidence type="ECO:0000259" key="1">
    <source>
        <dbReference type="Pfam" id="PF09995"/>
    </source>
</evidence>
<accession>A0ABP4EEK8</accession>
<evidence type="ECO:0000313" key="3">
    <source>
        <dbReference type="Proteomes" id="UP001501581"/>
    </source>
</evidence>
<reference evidence="3" key="1">
    <citation type="journal article" date="2019" name="Int. J. Syst. Evol. Microbiol.">
        <title>The Global Catalogue of Microorganisms (GCM) 10K type strain sequencing project: providing services to taxonomists for standard genome sequencing and annotation.</title>
        <authorList>
            <consortium name="The Broad Institute Genomics Platform"/>
            <consortium name="The Broad Institute Genome Sequencing Center for Infectious Disease"/>
            <person name="Wu L."/>
            <person name="Ma J."/>
        </authorList>
    </citation>
    <scope>NUCLEOTIDE SEQUENCE [LARGE SCALE GENOMIC DNA]</scope>
    <source>
        <strain evidence="3">JCM 13008</strain>
    </source>
</reference>
<protein>
    <submittedName>
        <fullName evidence="2">Oxygenase MpaB family protein</fullName>
    </submittedName>
</protein>
<feature type="domain" description="ER-bound oxygenase mpaB/mpaB'/Rubber oxygenase catalytic" evidence="1">
    <location>
        <begin position="1"/>
        <end position="215"/>
    </location>
</feature>
<comment type="caution">
    <text evidence="2">The sequence shown here is derived from an EMBL/GenBank/DDBJ whole genome shotgun (WGS) entry which is preliminary data.</text>
</comment>
<dbReference type="PANTHER" id="PTHR36151">
    <property type="entry name" value="BLR2777 PROTEIN"/>
    <property type="match status" value="1"/>
</dbReference>
<dbReference type="Pfam" id="PF09995">
    <property type="entry name" value="MPAB_Lcp_cat"/>
    <property type="match status" value="1"/>
</dbReference>
<dbReference type="EMBL" id="BAAALG010000008">
    <property type="protein sequence ID" value="GAA1101365.1"/>
    <property type="molecule type" value="Genomic_DNA"/>
</dbReference>
<dbReference type="Proteomes" id="UP001501581">
    <property type="component" value="Unassembled WGS sequence"/>
</dbReference>
<dbReference type="InterPro" id="IPR018713">
    <property type="entry name" value="MPAB/Lcp_cat_dom"/>
</dbReference>
<name>A0ABP4EEK8_9ACTN</name>
<evidence type="ECO:0000313" key="2">
    <source>
        <dbReference type="EMBL" id="GAA1101365.1"/>
    </source>
</evidence>
<gene>
    <name evidence="2" type="ORF">GCM10009668_19490</name>
</gene>
<sequence>MLQLMHPAVSAGVLDHSAFFSDPFDRIYRSIPRIVNSIVAPDSRERAAKVREYHRDIKGTDAHGNRYHALDPDVYWWTHMTFVWAFLSAADRFHPHPPTGAERERYYAESLEWWSRYGLSMRPAQPDLASFEADFDRVCREDLEWTKAARLSMKVQKIEVAGMSPQMNRLLSIPGAPLVRLVLTGGLPELVRERFDIEWSRLDRLSYDALALSVRTGGRFVSDDAATAYGRRLMNKLERTTTLVKE</sequence>
<organism evidence="2 3">
    <name type="scientific">Nocardioides dubius</name>
    <dbReference type="NCBI Taxonomy" id="317019"/>
    <lineage>
        <taxon>Bacteria</taxon>
        <taxon>Bacillati</taxon>
        <taxon>Actinomycetota</taxon>
        <taxon>Actinomycetes</taxon>
        <taxon>Propionibacteriales</taxon>
        <taxon>Nocardioidaceae</taxon>
        <taxon>Nocardioides</taxon>
    </lineage>
</organism>